<dbReference type="SUPFAM" id="SSF54928">
    <property type="entry name" value="RNA-binding domain, RBD"/>
    <property type="match status" value="1"/>
</dbReference>
<dbReference type="Gene3D" id="3.30.70.330">
    <property type="match status" value="2"/>
</dbReference>
<dbReference type="InterPro" id="IPR035979">
    <property type="entry name" value="RBD_domain_sf"/>
</dbReference>
<dbReference type="InterPro" id="IPR012677">
    <property type="entry name" value="Nucleotide-bd_a/b_plait_sf"/>
</dbReference>
<comment type="caution">
    <text evidence="5">The sequence shown here is derived from an EMBL/GenBank/DDBJ whole genome shotgun (WGS) entry which is preliminary data.</text>
</comment>
<dbReference type="GeneID" id="25314613"/>
<evidence type="ECO:0000313" key="5">
    <source>
        <dbReference type="EMBL" id="KKA23722.1"/>
    </source>
</evidence>
<evidence type="ECO:0000256" key="1">
    <source>
        <dbReference type="ARBA" id="ARBA00022884"/>
    </source>
</evidence>
<keyword evidence="5" id="KW-0687">Ribonucleoprotein</keyword>
<accession>A0A0F4YZM6</accession>
<feature type="domain" description="RRM" evidence="4">
    <location>
        <begin position="190"/>
        <end position="277"/>
    </location>
</feature>
<evidence type="ECO:0000256" key="2">
    <source>
        <dbReference type="PROSITE-ProRule" id="PRU00176"/>
    </source>
</evidence>
<dbReference type="InterPro" id="IPR000504">
    <property type="entry name" value="RRM_dom"/>
</dbReference>
<dbReference type="GO" id="GO:0003723">
    <property type="term" value="F:RNA binding"/>
    <property type="evidence" value="ECO:0007669"/>
    <property type="project" value="UniProtKB-UniRule"/>
</dbReference>
<feature type="compositionally biased region" description="Low complexity" evidence="3">
    <location>
        <begin position="298"/>
        <end position="311"/>
    </location>
</feature>
<dbReference type="STRING" id="1408163.A0A0F4YZM6"/>
<dbReference type="AlphaFoldDB" id="A0A0F4YZM6"/>
<feature type="compositionally biased region" description="Basic and acidic residues" evidence="3">
    <location>
        <begin position="275"/>
        <end position="295"/>
    </location>
</feature>
<dbReference type="Pfam" id="PF00076">
    <property type="entry name" value="RRM_1"/>
    <property type="match status" value="1"/>
</dbReference>
<dbReference type="Proteomes" id="UP000053958">
    <property type="component" value="Unassembled WGS sequence"/>
</dbReference>
<feature type="region of interest" description="Disordered" evidence="3">
    <location>
        <begin position="128"/>
        <end position="170"/>
    </location>
</feature>
<feature type="domain" description="RRM" evidence="4">
    <location>
        <begin position="90"/>
        <end position="140"/>
    </location>
</feature>
<feature type="region of interest" description="Disordered" evidence="3">
    <location>
        <begin position="266"/>
        <end position="311"/>
    </location>
</feature>
<reference evidence="5 6" key="1">
    <citation type="submission" date="2015-04" db="EMBL/GenBank/DDBJ databases">
        <authorList>
            <person name="Heijne W.H."/>
            <person name="Fedorova N.D."/>
            <person name="Nierman W.C."/>
            <person name="Vollebregt A.W."/>
            <person name="Zhao Z."/>
            <person name="Wu L."/>
            <person name="Kumar M."/>
            <person name="Stam H."/>
            <person name="van den Berg M.A."/>
            <person name="Pel H.J."/>
        </authorList>
    </citation>
    <scope>NUCLEOTIDE SEQUENCE [LARGE SCALE GENOMIC DNA]</scope>
    <source>
        <strain evidence="5 6">CBS 393.64</strain>
    </source>
</reference>
<dbReference type="SMART" id="SM00360">
    <property type="entry name" value="RRM"/>
    <property type="match status" value="2"/>
</dbReference>
<feature type="compositionally biased region" description="Polar residues" evidence="3">
    <location>
        <begin position="149"/>
        <end position="168"/>
    </location>
</feature>
<dbReference type="RefSeq" id="XP_013330334.1">
    <property type="nucleotide sequence ID" value="XM_013474880.1"/>
</dbReference>
<sequence length="311" mass="34608">MMQLSLSRFEKLLLKRGDSTDKIPLPEWRQNSKPRTQLAQLAHQGRGQSKWPQSQVFKSADQFAPLPVQQIISPGDSGGQTSLLPLPSERIDISIDPFTGRNPSYCFVDLETKDQADRAMKELDGRDLLGRPVRVKPGVAKSTQDRSFSRTTDSPSPRANDKTGSPSYTFDRWQRNDASAHFKGYSEQGRRLYVGGLPKLSSQLTIDNEIRNFFKGYNVEAISKLISPHPSKRFEPGNHYYLFVDFASADEASAAKASLNGQEGPWGGKIKIGHARGESWKPDERKNWEAARGKDLPSTSAETRETTAAAA</sequence>
<dbReference type="EMBL" id="LASV01000088">
    <property type="protein sequence ID" value="KKA23722.1"/>
    <property type="molecule type" value="Genomic_DNA"/>
</dbReference>
<gene>
    <name evidence="5" type="ORF">T310_2262</name>
</gene>
<evidence type="ECO:0000313" key="6">
    <source>
        <dbReference type="Proteomes" id="UP000053958"/>
    </source>
</evidence>
<protein>
    <submittedName>
        <fullName evidence="5">Ribonucleoprotein</fullName>
    </submittedName>
</protein>
<dbReference type="OrthoDB" id="272703at2759"/>
<dbReference type="PANTHER" id="PTHR21245">
    <property type="entry name" value="HETEROGENEOUS NUCLEAR RIBONUCLEOPROTEIN"/>
    <property type="match status" value="1"/>
</dbReference>
<evidence type="ECO:0000256" key="3">
    <source>
        <dbReference type="SAM" id="MobiDB-lite"/>
    </source>
</evidence>
<keyword evidence="6" id="KW-1185">Reference proteome</keyword>
<evidence type="ECO:0000259" key="4">
    <source>
        <dbReference type="PROSITE" id="PS50102"/>
    </source>
</evidence>
<keyword evidence="1 2" id="KW-0694">RNA-binding</keyword>
<dbReference type="GO" id="GO:1990904">
    <property type="term" value="C:ribonucleoprotein complex"/>
    <property type="evidence" value="ECO:0007669"/>
    <property type="project" value="UniProtKB-KW"/>
</dbReference>
<proteinExistence type="predicted"/>
<dbReference type="PROSITE" id="PS50102">
    <property type="entry name" value="RRM"/>
    <property type="match status" value="2"/>
</dbReference>
<dbReference type="CDD" id="cd00590">
    <property type="entry name" value="RRM_SF"/>
    <property type="match status" value="1"/>
</dbReference>
<name>A0A0F4YZM6_RASE3</name>
<organism evidence="5 6">
    <name type="scientific">Rasamsonia emersonii (strain ATCC 16479 / CBS 393.64 / IMI 116815)</name>
    <dbReference type="NCBI Taxonomy" id="1408163"/>
    <lineage>
        <taxon>Eukaryota</taxon>
        <taxon>Fungi</taxon>
        <taxon>Dikarya</taxon>
        <taxon>Ascomycota</taxon>
        <taxon>Pezizomycotina</taxon>
        <taxon>Eurotiomycetes</taxon>
        <taxon>Eurotiomycetidae</taxon>
        <taxon>Eurotiales</taxon>
        <taxon>Trichocomaceae</taxon>
        <taxon>Rasamsonia</taxon>
    </lineage>
</organism>